<evidence type="ECO:0000256" key="2">
    <source>
        <dbReference type="SAM" id="MobiDB-lite"/>
    </source>
</evidence>
<dbReference type="SUPFAM" id="SSF55347">
    <property type="entry name" value="Glyceraldehyde-3-phosphate dehydrogenase-like, C-terminal domain"/>
    <property type="match status" value="1"/>
</dbReference>
<comment type="similarity">
    <text evidence="1">Belongs to the Gfo/Idh/MocA family.</text>
</comment>
<evidence type="ECO:0000313" key="5">
    <source>
        <dbReference type="EMBL" id="WPF82879.1"/>
    </source>
</evidence>
<feature type="domain" description="Gfo/Idh/MocA-like oxidoreductase N-terminal" evidence="3">
    <location>
        <begin position="59"/>
        <end position="185"/>
    </location>
</feature>
<dbReference type="RefSeq" id="WP_319158626.1">
    <property type="nucleotide sequence ID" value="NZ_CP138359.1"/>
</dbReference>
<evidence type="ECO:0000259" key="3">
    <source>
        <dbReference type="Pfam" id="PF01408"/>
    </source>
</evidence>
<evidence type="ECO:0000259" key="4">
    <source>
        <dbReference type="Pfam" id="PF02894"/>
    </source>
</evidence>
<dbReference type="InterPro" id="IPR036291">
    <property type="entry name" value="NAD(P)-bd_dom_sf"/>
</dbReference>
<proteinExistence type="inferred from homology"/>
<accession>A0AAF1C3H8</accession>
<feature type="domain" description="Gfo/Idh/MocA-like oxidoreductase C-terminal" evidence="4">
    <location>
        <begin position="198"/>
        <end position="495"/>
    </location>
</feature>
<evidence type="ECO:0000313" key="6">
    <source>
        <dbReference type="Proteomes" id="UP001304340"/>
    </source>
</evidence>
<dbReference type="Gene3D" id="3.40.50.720">
    <property type="entry name" value="NAD(P)-binding Rossmann-like Domain"/>
    <property type="match status" value="1"/>
</dbReference>
<keyword evidence="6" id="KW-1185">Reference proteome</keyword>
<protein>
    <submittedName>
        <fullName evidence="5">Gfo/Idh/MocA family oxidoreductase</fullName>
    </submittedName>
</protein>
<feature type="compositionally biased region" description="Low complexity" evidence="2">
    <location>
        <begin position="22"/>
        <end position="47"/>
    </location>
</feature>
<gene>
    <name evidence="5" type="ORF">SANBI_000511</name>
</gene>
<dbReference type="AlphaFoldDB" id="A0AAF1C3H8"/>
<dbReference type="Proteomes" id="UP001304340">
    <property type="component" value="Chromosome"/>
</dbReference>
<evidence type="ECO:0000256" key="1">
    <source>
        <dbReference type="ARBA" id="ARBA00010928"/>
    </source>
</evidence>
<dbReference type="Pfam" id="PF02894">
    <property type="entry name" value="GFO_IDH_MocA_C"/>
    <property type="match status" value="1"/>
</dbReference>
<dbReference type="EMBL" id="CP138359">
    <property type="protein sequence ID" value="WPF82879.1"/>
    <property type="molecule type" value="Genomic_DNA"/>
</dbReference>
<reference evidence="6" key="1">
    <citation type="submission" date="2023-11" db="EMBL/GenBank/DDBJ databases">
        <authorList>
            <person name="Helweg L.P."/>
            <person name="Kiel A."/>
            <person name="Hitz F."/>
            <person name="Ruckert-Reed C."/>
            <person name="Busche T."/>
            <person name="Kaltschmidt B."/>
            <person name="Kaltschmidt C."/>
        </authorList>
    </citation>
    <scope>NUCLEOTIDE SEQUENCE [LARGE SCALE GENOMIC DNA]</scope>
    <source>
        <strain evidence="6">4.1</strain>
    </source>
</reference>
<dbReference type="InterPro" id="IPR000683">
    <property type="entry name" value="Gfo/Idh/MocA-like_OxRdtase_N"/>
</dbReference>
<dbReference type="InterPro" id="IPR051450">
    <property type="entry name" value="Gfo/Idh/MocA_Oxidoreductases"/>
</dbReference>
<feature type="region of interest" description="Disordered" evidence="2">
    <location>
        <begin position="22"/>
        <end position="59"/>
    </location>
</feature>
<name>A0AAF1C3H8_9MICO</name>
<dbReference type="SUPFAM" id="SSF51735">
    <property type="entry name" value="NAD(P)-binding Rossmann-fold domains"/>
    <property type="match status" value="1"/>
</dbReference>
<dbReference type="Pfam" id="PF01408">
    <property type="entry name" value="GFO_IDH_MocA"/>
    <property type="match status" value="1"/>
</dbReference>
<dbReference type="InterPro" id="IPR004104">
    <property type="entry name" value="Gfo/Idh/MocA-like_OxRdtase_C"/>
</dbReference>
<dbReference type="PANTHER" id="PTHR43377:SF2">
    <property type="entry name" value="BINDING ROSSMANN FOLD OXIDOREDUCTASE, PUTATIVE (AFU_ORTHOLOGUE AFUA_4G00560)-RELATED"/>
    <property type="match status" value="1"/>
</dbReference>
<dbReference type="PANTHER" id="PTHR43377">
    <property type="entry name" value="BILIVERDIN REDUCTASE A"/>
    <property type="match status" value="1"/>
</dbReference>
<dbReference type="GO" id="GO:0000166">
    <property type="term" value="F:nucleotide binding"/>
    <property type="evidence" value="ECO:0007669"/>
    <property type="project" value="InterPro"/>
</dbReference>
<dbReference type="Gene3D" id="3.30.360.10">
    <property type="entry name" value="Dihydrodipicolinate Reductase, domain 2"/>
    <property type="match status" value="1"/>
</dbReference>
<organism evidence="5 6">
    <name type="scientific">Sanguibacter biliveldensis</name>
    <dbReference type="NCBI Taxonomy" id="3030830"/>
    <lineage>
        <taxon>Bacteria</taxon>
        <taxon>Bacillati</taxon>
        <taxon>Actinomycetota</taxon>
        <taxon>Actinomycetes</taxon>
        <taxon>Micrococcales</taxon>
        <taxon>Sanguibacteraceae</taxon>
        <taxon>Sanguibacter</taxon>
    </lineage>
</organism>
<dbReference type="KEGG" id="sbil:SANBI_000511"/>
<sequence length="514" mass="54565">MPSGTPDPTTAPAPAVAGAAPTTVAAGAAPAAAGAPARSDAAAAAGPAGPPVPAAPRRRHAVVGTGSRAGMFVRSMLTTHAEVAEPVAWCDTNDVRMDLYDELLAEHGRAPLPRYTPEDFSRMLDEQDPDVVVVTSPDSTHARYVVEALDRGVDVVCEKPMTIDVDGLRAITEAARRSTAELVVTFNYRYSPRNSEVRRLVSEGAIGDVTSVTFEWLLDTVHGADYFRRWHREKASSGGLLVHKSTHHLDLVNWWIDDVPEVVSALGRLAFYGEDSAAARGLGPRPALGRDGAADDPFALDMAADETLRRLYLEAEEADGYVRDRDVFGPGITIEDNLAVLVGYRGGPVLTYSLNAHSPWEGYRVGINGTRGRLELEVVERTHVHPGSAGKMLGPDGKKAPVVDPSVTHVDAAGGARAFGSRLVLQQHWDEARELPIPEGVGAHGGGDAMLLDDVFLGVGDDPLGRQAHYVDGVRSVIVGIAANESIRTGETVRLSTLGIELDAPADLPAPTRA</sequence>